<dbReference type="Proteomes" id="UP000179242">
    <property type="component" value="Unassembled WGS sequence"/>
</dbReference>
<dbReference type="InterPro" id="IPR002316">
    <property type="entry name" value="Pro-tRNA-ligase_IIa"/>
</dbReference>
<dbReference type="PANTHER" id="PTHR42753">
    <property type="entry name" value="MITOCHONDRIAL RIBOSOME PROTEIN L39/PROLYL-TRNA LIGASE FAMILY MEMBER"/>
    <property type="match status" value="1"/>
</dbReference>
<dbReference type="AlphaFoldDB" id="A0A1F4U3D8"/>
<dbReference type="InterPro" id="IPR006195">
    <property type="entry name" value="aa-tRNA-synth_II"/>
</dbReference>
<keyword evidence="9" id="KW-0648">Protein biosynthesis</keyword>
<keyword evidence="10" id="KW-0030">Aminoacyl-tRNA synthetase</keyword>
<dbReference type="SUPFAM" id="SSF55681">
    <property type="entry name" value="Class II aaRS and biotin synthetases"/>
    <property type="match status" value="1"/>
</dbReference>
<evidence type="ECO:0000256" key="8">
    <source>
        <dbReference type="ARBA" id="ARBA00022840"/>
    </source>
</evidence>
<comment type="caution">
    <text evidence="14">The sequence shown here is derived from an EMBL/GenBank/DDBJ whole genome shotgun (WGS) entry which is preliminary data.</text>
</comment>
<dbReference type="InterPro" id="IPR044140">
    <property type="entry name" value="ProRS_anticodon_short"/>
</dbReference>
<dbReference type="GO" id="GO:0004827">
    <property type="term" value="F:proline-tRNA ligase activity"/>
    <property type="evidence" value="ECO:0007669"/>
    <property type="project" value="UniProtKB-UniRule"/>
</dbReference>
<keyword evidence="8" id="KW-0067">ATP-binding</keyword>
<dbReference type="InterPro" id="IPR004500">
    <property type="entry name" value="Pro-tRNA-synth_IIa_bac-type"/>
</dbReference>
<keyword evidence="5" id="KW-0963">Cytoplasm</keyword>
<evidence type="ECO:0000256" key="5">
    <source>
        <dbReference type="ARBA" id="ARBA00022490"/>
    </source>
</evidence>
<dbReference type="InterPro" id="IPR045864">
    <property type="entry name" value="aa-tRNA-synth_II/BPL/LPL"/>
</dbReference>
<dbReference type="InterPro" id="IPR036621">
    <property type="entry name" value="Anticodon-bd_dom_sf"/>
</dbReference>
<dbReference type="Pfam" id="PF03129">
    <property type="entry name" value="HGTP_anticodon"/>
    <property type="match status" value="1"/>
</dbReference>
<evidence type="ECO:0000313" key="15">
    <source>
        <dbReference type="Proteomes" id="UP000179242"/>
    </source>
</evidence>
<name>A0A1F4U3D8_UNCSA</name>
<keyword evidence="7" id="KW-0547">Nucleotide-binding</keyword>
<feature type="domain" description="Aminoacyl-transfer RNA synthetases class-II family profile" evidence="13">
    <location>
        <begin position="33"/>
        <end position="299"/>
    </location>
</feature>
<evidence type="ECO:0000256" key="7">
    <source>
        <dbReference type="ARBA" id="ARBA00022741"/>
    </source>
</evidence>
<evidence type="ECO:0000256" key="3">
    <source>
        <dbReference type="ARBA" id="ARBA00012831"/>
    </source>
</evidence>
<evidence type="ECO:0000256" key="4">
    <source>
        <dbReference type="ARBA" id="ARBA00019110"/>
    </source>
</evidence>
<dbReference type="InterPro" id="IPR033730">
    <property type="entry name" value="ProRS_core_prok"/>
</dbReference>
<evidence type="ECO:0000256" key="12">
    <source>
        <dbReference type="NCBIfam" id="TIGR00409"/>
    </source>
</evidence>
<comment type="subunit">
    <text evidence="2">Homodimer.</text>
</comment>
<evidence type="ECO:0000256" key="6">
    <source>
        <dbReference type="ARBA" id="ARBA00022598"/>
    </source>
</evidence>
<dbReference type="NCBIfam" id="TIGR00409">
    <property type="entry name" value="proS_fam_II"/>
    <property type="match status" value="1"/>
</dbReference>
<dbReference type="CDD" id="cd00779">
    <property type="entry name" value="ProRS_core_prok"/>
    <property type="match status" value="1"/>
</dbReference>
<dbReference type="CDD" id="cd00861">
    <property type="entry name" value="ProRS_anticodon_short"/>
    <property type="match status" value="1"/>
</dbReference>
<dbReference type="GO" id="GO:0005524">
    <property type="term" value="F:ATP binding"/>
    <property type="evidence" value="ECO:0007669"/>
    <property type="project" value="UniProtKB-KW"/>
</dbReference>
<dbReference type="EC" id="6.1.1.15" evidence="3 12"/>
<evidence type="ECO:0000256" key="10">
    <source>
        <dbReference type="ARBA" id="ARBA00023146"/>
    </source>
</evidence>
<dbReference type="PANTHER" id="PTHR42753:SF2">
    <property type="entry name" value="PROLINE--TRNA LIGASE"/>
    <property type="match status" value="1"/>
</dbReference>
<comment type="subcellular location">
    <subcellularLocation>
        <location evidence="1">Cytoplasm</location>
    </subcellularLocation>
</comment>
<dbReference type="EMBL" id="MEUJ01000008">
    <property type="protein sequence ID" value="OGC39495.1"/>
    <property type="molecule type" value="Genomic_DNA"/>
</dbReference>
<dbReference type="GO" id="GO:0006433">
    <property type="term" value="P:prolyl-tRNA aminoacylation"/>
    <property type="evidence" value="ECO:0007669"/>
    <property type="project" value="UniProtKB-UniRule"/>
</dbReference>
<evidence type="ECO:0000256" key="11">
    <source>
        <dbReference type="ARBA" id="ARBA00047671"/>
    </source>
</evidence>
<dbReference type="Gene3D" id="3.30.930.10">
    <property type="entry name" value="Bira Bifunctional Protein, Domain 2"/>
    <property type="match status" value="1"/>
</dbReference>
<gene>
    <name evidence="14" type="ORF">A2438_08050</name>
</gene>
<dbReference type="InterPro" id="IPR004154">
    <property type="entry name" value="Anticodon-bd"/>
</dbReference>
<evidence type="ECO:0000259" key="13">
    <source>
        <dbReference type="PROSITE" id="PS50862"/>
    </source>
</evidence>
<dbReference type="Pfam" id="PF00587">
    <property type="entry name" value="tRNA-synt_2b"/>
    <property type="match status" value="1"/>
</dbReference>
<dbReference type="PROSITE" id="PS50862">
    <property type="entry name" value="AA_TRNA_LIGASE_II"/>
    <property type="match status" value="1"/>
</dbReference>
<dbReference type="InterPro" id="IPR050062">
    <property type="entry name" value="Pro-tRNA_synthetase"/>
</dbReference>
<keyword evidence="6 14" id="KW-0436">Ligase</keyword>
<reference evidence="14 15" key="1">
    <citation type="journal article" date="2016" name="Nat. Commun.">
        <title>Thousands of microbial genomes shed light on interconnected biogeochemical processes in an aquifer system.</title>
        <authorList>
            <person name="Anantharaman K."/>
            <person name="Brown C.T."/>
            <person name="Hug L.A."/>
            <person name="Sharon I."/>
            <person name="Castelle C.J."/>
            <person name="Probst A.J."/>
            <person name="Thomas B.C."/>
            <person name="Singh A."/>
            <person name="Wilkins M.J."/>
            <person name="Karaoz U."/>
            <person name="Brodie E.L."/>
            <person name="Williams K.H."/>
            <person name="Hubbard S.S."/>
            <person name="Banfield J.F."/>
        </authorList>
    </citation>
    <scope>NUCLEOTIDE SEQUENCE [LARGE SCALE GENOMIC DNA]</scope>
</reference>
<organism evidence="14 15">
    <name type="scientific">candidate division WOR-1 bacterium RIFOXYC2_FULL_46_14</name>
    <dbReference type="NCBI Taxonomy" id="1802587"/>
    <lineage>
        <taxon>Bacteria</taxon>
        <taxon>Bacillati</taxon>
        <taxon>Saganbacteria</taxon>
    </lineage>
</organism>
<evidence type="ECO:0000256" key="2">
    <source>
        <dbReference type="ARBA" id="ARBA00011738"/>
    </source>
</evidence>
<evidence type="ECO:0000256" key="1">
    <source>
        <dbReference type="ARBA" id="ARBA00004496"/>
    </source>
</evidence>
<dbReference type="PRINTS" id="PR01046">
    <property type="entry name" value="TRNASYNTHPRO"/>
</dbReference>
<comment type="catalytic activity">
    <reaction evidence="11">
        <text>tRNA(Pro) + L-proline + ATP = L-prolyl-tRNA(Pro) + AMP + diphosphate</text>
        <dbReference type="Rhea" id="RHEA:14305"/>
        <dbReference type="Rhea" id="RHEA-COMP:9700"/>
        <dbReference type="Rhea" id="RHEA-COMP:9702"/>
        <dbReference type="ChEBI" id="CHEBI:30616"/>
        <dbReference type="ChEBI" id="CHEBI:33019"/>
        <dbReference type="ChEBI" id="CHEBI:60039"/>
        <dbReference type="ChEBI" id="CHEBI:78442"/>
        <dbReference type="ChEBI" id="CHEBI:78532"/>
        <dbReference type="ChEBI" id="CHEBI:456215"/>
        <dbReference type="EC" id="6.1.1.15"/>
    </reaction>
</comment>
<accession>A0A1F4U3D8</accession>
<dbReference type="Gene3D" id="3.40.50.800">
    <property type="entry name" value="Anticodon-binding domain"/>
    <property type="match status" value="1"/>
</dbReference>
<sequence length="385" mass="43471">MRMSRLVAPTLREDPAEAEVASHKLMLRAGMIRKVAAGVYNLLPLGFRAITKVTQIVREEMLNSGAQEVLMPTLLPKEIWEESGRWGEYGKELFRISDRHEHEFCLGPTHEEIITSLARDAVKSYQKLPVTLFQIQTKFRDEIRPRFGVMRSREFIMKDAYSFHTSEASLDEEYKNMRAAYSRIFDRMGLNYCIQDADSGLMGGKFSEEFHVIADSGEEELANGKRGIEVGHIFKLGTKYSAKMNCVYIDEENKEQPMIMGCYGIGISRIVAAAIEQGHDKDGIIWPTALAPFKVAVVPVDSKDKEQLETAEKIYRELGSEALLDDRDLRIGVKLKDIDLIGIPVKVIVGPKGLKEGKVEVKLRKSGELSMVPINEAVNHVRNIR</sequence>
<proteinExistence type="predicted"/>
<dbReference type="SUPFAM" id="SSF52954">
    <property type="entry name" value="Class II aaRS ABD-related"/>
    <property type="match status" value="1"/>
</dbReference>
<dbReference type="InterPro" id="IPR002314">
    <property type="entry name" value="aa-tRNA-synt_IIb"/>
</dbReference>
<evidence type="ECO:0000256" key="9">
    <source>
        <dbReference type="ARBA" id="ARBA00022917"/>
    </source>
</evidence>
<dbReference type="GO" id="GO:0005829">
    <property type="term" value="C:cytosol"/>
    <property type="evidence" value="ECO:0007669"/>
    <property type="project" value="TreeGrafter"/>
</dbReference>
<protein>
    <recommendedName>
        <fullName evidence="4 12">Proline--tRNA ligase</fullName>
        <ecNumber evidence="3 12">6.1.1.15</ecNumber>
    </recommendedName>
</protein>
<evidence type="ECO:0000313" key="14">
    <source>
        <dbReference type="EMBL" id="OGC39495.1"/>
    </source>
</evidence>